<accession>B6XV20</accession>
<dbReference type="Proteomes" id="UP000003882">
    <property type="component" value="Unassembled WGS sequence"/>
</dbReference>
<gene>
    <name evidence="1" type="ORF">BIFCAT_00926</name>
</gene>
<dbReference type="EMBL" id="ABXY01000011">
    <property type="protein sequence ID" value="EEB21956.1"/>
    <property type="molecule type" value="Genomic_DNA"/>
</dbReference>
<name>B6XV20_9BIFI</name>
<evidence type="ECO:0000313" key="1">
    <source>
        <dbReference type="EMBL" id="EEB21956.1"/>
    </source>
</evidence>
<organism evidence="1 2">
    <name type="scientific">Bifidobacterium catenulatum DSM 16992 = JCM 1194 = LMG 11043</name>
    <dbReference type="NCBI Taxonomy" id="566552"/>
    <lineage>
        <taxon>Bacteria</taxon>
        <taxon>Bacillati</taxon>
        <taxon>Actinomycetota</taxon>
        <taxon>Actinomycetes</taxon>
        <taxon>Bifidobacteriales</taxon>
        <taxon>Bifidobacteriaceae</taxon>
        <taxon>Bifidobacterium</taxon>
    </lineage>
</organism>
<proteinExistence type="predicted"/>
<reference evidence="1 2" key="2">
    <citation type="submission" date="2008-10" db="EMBL/GenBank/DDBJ databases">
        <authorList>
            <person name="Fulton L."/>
            <person name="Clifton S."/>
            <person name="Fulton B."/>
            <person name="Xu J."/>
            <person name="Minx P."/>
            <person name="Pepin K.H."/>
            <person name="Johnson M."/>
            <person name="Bhonagiri V."/>
            <person name="Nash W.E."/>
            <person name="Mardis E.R."/>
            <person name="Wilson R.K."/>
        </authorList>
    </citation>
    <scope>NUCLEOTIDE SEQUENCE [LARGE SCALE GENOMIC DNA]</scope>
    <source>
        <strain evidence="1 2">DSM 16992</strain>
    </source>
</reference>
<comment type="caution">
    <text evidence="1">The sequence shown here is derived from an EMBL/GenBank/DDBJ whole genome shotgun (WGS) entry which is preliminary data.</text>
</comment>
<evidence type="ECO:0000313" key="2">
    <source>
        <dbReference type="Proteomes" id="UP000003882"/>
    </source>
</evidence>
<dbReference type="AlphaFoldDB" id="B6XV20"/>
<protein>
    <submittedName>
        <fullName evidence="1">Uncharacterized protein</fullName>
    </submittedName>
</protein>
<sequence length="65" mass="7439">MHVTYLLESCVRSLSNGFIERMGEYSPHPPVVSILRKECRICRQFLMSSSSQNRCCLGTKKPMCV</sequence>
<reference evidence="1 2" key="1">
    <citation type="submission" date="2008-10" db="EMBL/GenBank/DDBJ databases">
        <title>Draft genome sequence of Bifidobacterium catenulatum (DSM 16992).</title>
        <authorList>
            <person name="Sudarsanam P."/>
            <person name="Ley R."/>
            <person name="Guruge J."/>
            <person name="Turnbaugh P.J."/>
            <person name="Mahowald M."/>
            <person name="Liep D."/>
            <person name="Gordon J."/>
        </authorList>
    </citation>
    <scope>NUCLEOTIDE SEQUENCE [LARGE SCALE GENOMIC DNA]</scope>
    <source>
        <strain evidence="1 2">DSM 16992</strain>
    </source>
</reference>